<organism evidence="1">
    <name type="scientific">Arion vulgaris</name>
    <dbReference type="NCBI Taxonomy" id="1028688"/>
    <lineage>
        <taxon>Eukaryota</taxon>
        <taxon>Metazoa</taxon>
        <taxon>Spiralia</taxon>
        <taxon>Lophotrochozoa</taxon>
        <taxon>Mollusca</taxon>
        <taxon>Gastropoda</taxon>
        <taxon>Heterobranchia</taxon>
        <taxon>Euthyneura</taxon>
        <taxon>Panpulmonata</taxon>
        <taxon>Eupulmonata</taxon>
        <taxon>Stylommatophora</taxon>
        <taxon>Helicina</taxon>
        <taxon>Arionoidea</taxon>
        <taxon>Arionidae</taxon>
        <taxon>Arion</taxon>
    </lineage>
</organism>
<dbReference type="EMBL" id="HACG01041450">
    <property type="protein sequence ID" value="CEK88315.1"/>
    <property type="molecule type" value="Transcribed_RNA"/>
</dbReference>
<dbReference type="AlphaFoldDB" id="A0A0B7B886"/>
<proteinExistence type="predicted"/>
<accession>A0A0B7B886</accession>
<gene>
    <name evidence="1" type="primary">ORF164603</name>
</gene>
<evidence type="ECO:0000313" key="1">
    <source>
        <dbReference type="EMBL" id="CEK88315.1"/>
    </source>
</evidence>
<reference evidence="1" key="1">
    <citation type="submission" date="2014-12" db="EMBL/GenBank/DDBJ databases">
        <title>Insight into the proteome of Arion vulgaris.</title>
        <authorList>
            <person name="Aradska J."/>
            <person name="Bulat T."/>
            <person name="Smidak R."/>
            <person name="Sarate P."/>
            <person name="Gangsoo J."/>
            <person name="Sialana F."/>
            <person name="Bilban M."/>
            <person name="Lubec G."/>
        </authorList>
    </citation>
    <scope>NUCLEOTIDE SEQUENCE</scope>
    <source>
        <tissue evidence="1">Skin</tissue>
    </source>
</reference>
<name>A0A0B7B886_9EUPU</name>
<protein>
    <submittedName>
        <fullName evidence="1">Uncharacterized protein</fullName>
    </submittedName>
</protein>
<sequence length="53" mass="5800">MSKDTIVANAVKMTAKRSKHQLTTPKVNGHTIAMKVQDILSVVSMQREAAGNY</sequence>